<dbReference type="InterPro" id="IPR020103">
    <property type="entry name" value="PsdUridine_synth_cat_dom_sf"/>
</dbReference>
<evidence type="ECO:0000256" key="1">
    <source>
        <dbReference type="ARBA" id="ARBA00009652"/>
    </source>
</evidence>
<evidence type="ECO:0000313" key="7">
    <source>
        <dbReference type="EMBL" id="SIM39996.1"/>
    </source>
</evidence>
<evidence type="ECO:0000256" key="3">
    <source>
        <dbReference type="ARBA" id="ARBA00022694"/>
    </source>
</evidence>
<dbReference type="SUPFAM" id="SSF55120">
    <property type="entry name" value="Pseudouridine synthase"/>
    <property type="match status" value="1"/>
</dbReference>
<reference evidence="7 8" key="1">
    <citation type="submission" date="2016-04" db="EMBL/GenBank/DDBJ databases">
        <authorList>
            <person name="Evans L.H."/>
            <person name="Alamgir A."/>
            <person name="Owens N."/>
            <person name="Weber N.D."/>
            <person name="Virtaneva K."/>
            <person name="Barbian K."/>
            <person name="Babar A."/>
            <person name="Rosenke K."/>
        </authorList>
    </citation>
    <scope>NUCLEOTIDE SEQUENCE [LARGE SCALE GENOMIC DNA]</scope>
    <source>
        <strain evidence="8">S5(T) (JCM 30642 \VKM B-2941)</strain>
    </source>
</reference>
<evidence type="ECO:0000256" key="4">
    <source>
        <dbReference type="ARBA" id="ARBA00023235"/>
    </source>
</evidence>
<dbReference type="Pfam" id="PF22023">
    <property type="entry name" value="Pus10_THUMP_arc"/>
    <property type="match status" value="1"/>
</dbReference>
<accession>A0A1N5SV68</accession>
<evidence type="ECO:0000313" key="8">
    <source>
        <dbReference type="Proteomes" id="UP000195607"/>
    </source>
</evidence>
<keyword evidence="3" id="KW-0819">tRNA processing</keyword>
<keyword evidence="4" id="KW-0413">Isomerase</keyword>
<dbReference type="EMBL" id="LT671858">
    <property type="protein sequence ID" value="SIM39996.1"/>
    <property type="molecule type" value="Genomic_DNA"/>
</dbReference>
<dbReference type="GeneID" id="41587668"/>
<dbReference type="Gene3D" id="3.30.70.2510">
    <property type="match status" value="1"/>
</dbReference>
<comment type="similarity">
    <text evidence="1">Belongs to the pseudouridine synthase Pus10 family.</text>
</comment>
<feature type="domain" description="Pus10-like C-terminal" evidence="5">
    <location>
        <begin position="160"/>
        <end position="383"/>
    </location>
</feature>
<evidence type="ECO:0000259" key="5">
    <source>
        <dbReference type="Pfam" id="PF21238"/>
    </source>
</evidence>
<dbReference type="InterPro" id="IPR048741">
    <property type="entry name" value="Pus10-like_C"/>
</dbReference>
<dbReference type="Pfam" id="PF21238">
    <property type="entry name" value="Pus10_C"/>
    <property type="match status" value="1"/>
</dbReference>
<organism evidence="7 8">
    <name type="scientific">Cuniculiplasma divulgatum</name>
    <dbReference type="NCBI Taxonomy" id="1673428"/>
    <lineage>
        <taxon>Archaea</taxon>
        <taxon>Methanobacteriati</taxon>
        <taxon>Thermoplasmatota</taxon>
        <taxon>Thermoplasmata</taxon>
        <taxon>Thermoplasmatales</taxon>
        <taxon>Cuniculiplasmataceae</taxon>
        <taxon>Cuniculiplasma</taxon>
    </lineage>
</organism>
<sequence>MDKFTQLSNEKLCIRCAGRIFATVGHTMTNLDRGNQILFTSRCFGYELIFVEEKSCSLCSGIFLEIPKYAGEIQKRLSDYEYRTILIGSSFPASILEKERILQEKYGNLGEPIKKEFSRELGKYYMDMTGKEFDRSDPDIMAKVNTEYMSIEFQIKSLLIYGIYRKNIRGIPQTRWIKYSEKTDTVESIIGDQIKIMGNGKDYALHGAGREDVDVRMLGNGREFVIELTEPRIRNINLEKLTENINKTNLGVTVSSMRPSSREEIKNIKDEKHYKIYRAKLESEKPVSCEELKEICKEFNGKVIYQRTPLRVSSSRSDIVRERKISEMSVECGENGDHVLTIEAEAGTYIKELVSGDGGRTKPSLAEKLGTEIRIRELDVIMIKR</sequence>
<dbReference type="NCBIfam" id="TIGR01213">
    <property type="entry name" value="pseudo_Pus10arc"/>
    <property type="match status" value="1"/>
</dbReference>
<dbReference type="EC" id="5.4.99.25" evidence="2"/>
<proteinExistence type="inferred from homology"/>
<evidence type="ECO:0000256" key="2">
    <source>
        <dbReference type="ARBA" id="ARBA00012787"/>
    </source>
</evidence>
<dbReference type="PANTHER" id="PTHR21568:SF0">
    <property type="entry name" value="TRNA PSEUDOURIDINE SYNTHASE PUS10"/>
    <property type="match status" value="1"/>
</dbReference>
<dbReference type="InterPro" id="IPR039894">
    <property type="entry name" value="Pus10-like"/>
</dbReference>
<protein>
    <recommendedName>
        <fullName evidence="2">tRNA pseudouridine(55) synthase</fullName>
        <ecNumber evidence="2">5.4.99.25</ecNumber>
    </recommendedName>
</protein>
<gene>
    <name evidence="7" type="ORF">CSP5_0366</name>
</gene>
<evidence type="ECO:0000259" key="6">
    <source>
        <dbReference type="Pfam" id="PF22023"/>
    </source>
</evidence>
<dbReference type="GO" id="GO:0003723">
    <property type="term" value="F:RNA binding"/>
    <property type="evidence" value="ECO:0007669"/>
    <property type="project" value="InterPro"/>
</dbReference>
<dbReference type="GO" id="GO:0160148">
    <property type="term" value="F:tRNA pseudouridine(55) synthase activity"/>
    <property type="evidence" value="ECO:0007669"/>
    <property type="project" value="UniProtKB-EC"/>
</dbReference>
<feature type="domain" description="Pus10 THUMP" evidence="6">
    <location>
        <begin position="69"/>
        <end position="145"/>
    </location>
</feature>
<dbReference type="AlphaFoldDB" id="A0A1N5SV68"/>
<dbReference type="GO" id="GO:0031119">
    <property type="term" value="P:tRNA pseudouridine synthesis"/>
    <property type="evidence" value="ECO:0007669"/>
    <property type="project" value="TreeGrafter"/>
</dbReference>
<name>A0A1N5SV68_9ARCH</name>
<dbReference type="InterPro" id="IPR055174">
    <property type="entry name" value="Pus10_THUMP_arc"/>
</dbReference>
<dbReference type="Gene3D" id="3.30.70.3190">
    <property type="match status" value="1"/>
</dbReference>
<dbReference type="RefSeq" id="WP_021789167.1">
    <property type="nucleotide sequence ID" value="NZ_LT671858.1"/>
</dbReference>
<dbReference type="FunFam" id="3.30.70.2510:FF:000001">
    <property type="entry name" value="tRNA pseudouridine synthase Pus10"/>
    <property type="match status" value="1"/>
</dbReference>
<dbReference type="PANTHER" id="PTHR21568">
    <property type="entry name" value="TRNA PSEUDOURIDINE SYNTHASE PUS10"/>
    <property type="match status" value="1"/>
</dbReference>
<dbReference type="Proteomes" id="UP000195607">
    <property type="component" value="Chromosome I"/>
</dbReference>